<evidence type="ECO:0000313" key="2">
    <source>
        <dbReference type="EMBL" id="CAH0391407.1"/>
    </source>
</evidence>
<sequence>MLRHCTSEVMTDMKGIITSSGKLGCWLDFGGCGGWCARRALHAITVDTLAWSSYGKRVREQVKVSGVPLGGGSAASRQAPVAAPLQAPCPPAPPAASQPVKKQRLDHAANAHPTAVMNVNVQVDPADNICREVALCQSMDSIANSQGEEEVRTHHQSHYPRKYLHD</sequence>
<name>A0A9P0AEG2_BEMTA</name>
<evidence type="ECO:0000313" key="3">
    <source>
        <dbReference type="Proteomes" id="UP001152759"/>
    </source>
</evidence>
<reference evidence="2" key="1">
    <citation type="submission" date="2021-12" db="EMBL/GenBank/DDBJ databases">
        <authorList>
            <person name="King R."/>
        </authorList>
    </citation>
    <scope>NUCLEOTIDE SEQUENCE</scope>
</reference>
<feature type="compositionally biased region" description="Basic residues" evidence="1">
    <location>
        <begin position="154"/>
        <end position="166"/>
    </location>
</feature>
<gene>
    <name evidence="2" type="ORF">BEMITA_LOCUS10026</name>
</gene>
<evidence type="ECO:0000256" key="1">
    <source>
        <dbReference type="SAM" id="MobiDB-lite"/>
    </source>
</evidence>
<accession>A0A9P0AEG2</accession>
<feature type="region of interest" description="Disordered" evidence="1">
    <location>
        <begin position="145"/>
        <end position="166"/>
    </location>
</feature>
<organism evidence="2 3">
    <name type="scientific">Bemisia tabaci</name>
    <name type="common">Sweetpotato whitefly</name>
    <name type="synonym">Aleurodes tabaci</name>
    <dbReference type="NCBI Taxonomy" id="7038"/>
    <lineage>
        <taxon>Eukaryota</taxon>
        <taxon>Metazoa</taxon>
        <taxon>Ecdysozoa</taxon>
        <taxon>Arthropoda</taxon>
        <taxon>Hexapoda</taxon>
        <taxon>Insecta</taxon>
        <taxon>Pterygota</taxon>
        <taxon>Neoptera</taxon>
        <taxon>Paraneoptera</taxon>
        <taxon>Hemiptera</taxon>
        <taxon>Sternorrhyncha</taxon>
        <taxon>Aleyrodoidea</taxon>
        <taxon>Aleyrodidae</taxon>
        <taxon>Aleyrodinae</taxon>
        <taxon>Bemisia</taxon>
    </lineage>
</organism>
<proteinExistence type="predicted"/>
<dbReference type="Proteomes" id="UP001152759">
    <property type="component" value="Chromosome 6"/>
</dbReference>
<keyword evidence="3" id="KW-1185">Reference proteome</keyword>
<dbReference type="EMBL" id="OU963867">
    <property type="protein sequence ID" value="CAH0391407.1"/>
    <property type="molecule type" value="Genomic_DNA"/>
</dbReference>
<protein>
    <submittedName>
        <fullName evidence="2">Uncharacterized protein</fullName>
    </submittedName>
</protein>
<dbReference type="AlphaFoldDB" id="A0A9P0AEG2"/>